<dbReference type="InterPro" id="IPR051398">
    <property type="entry name" value="Polysacch_Deacetylase"/>
</dbReference>
<accession>A0A2I6F7Z9</accession>
<dbReference type="Gene3D" id="3.20.20.370">
    <property type="entry name" value="Glycoside hydrolase/deacetylase"/>
    <property type="match status" value="1"/>
</dbReference>
<reference evidence="3 5" key="1">
    <citation type="submission" date="2017-10" db="EMBL/GenBank/DDBJ databases">
        <title>mcr-1 positive E.coli isolates in China.</title>
        <authorList>
            <person name="Li B."/>
            <person name="Wang X."/>
        </authorList>
    </citation>
    <scope>NUCLEOTIDE SEQUENCE [LARGE SCALE GENOMIC DNA]</scope>
    <source>
        <strain evidence="3 5">14EC029</strain>
    </source>
</reference>
<dbReference type="InterPro" id="IPR002509">
    <property type="entry name" value="NODB_dom"/>
</dbReference>
<dbReference type="EMBL" id="CP031546">
    <property type="protein sequence ID" value="AXO09608.1"/>
    <property type="molecule type" value="Genomic_DNA"/>
</dbReference>
<dbReference type="AlphaFoldDB" id="A0A2I6F7Z9"/>
<dbReference type="Proteomes" id="UP000234238">
    <property type="component" value="Chromosome"/>
</dbReference>
<evidence type="ECO:0000256" key="1">
    <source>
        <dbReference type="ARBA" id="ARBA00022729"/>
    </source>
</evidence>
<dbReference type="PROSITE" id="PS51677">
    <property type="entry name" value="NODB"/>
    <property type="match status" value="1"/>
</dbReference>
<evidence type="ECO:0000313" key="3">
    <source>
        <dbReference type="EMBL" id="AUJ98993.1"/>
    </source>
</evidence>
<gene>
    <name evidence="3" type="ORF">CR538_00405</name>
    <name evidence="4" type="ORF">DS732_26515</name>
</gene>
<dbReference type="SUPFAM" id="SSF88713">
    <property type="entry name" value="Glycoside hydrolase/deacetylase"/>
    <property type="match status" value="1"/>
</dbReference>
<keyword evidence="1" id="KW-0732">Signal</keyword>
<sequence length="273" mass="32419">MLSARHIPVLMYHHISHCPGLVTISPETFREQMKWLSENNWRTVTSAELESFYRGEKIPRKSVMITFDDGYLDNWFQAWPVLKEYNLHAHIFLITSLIGEGAVRDVQQREYSHQECEQLIAEHRSDDVMLRWSEIREMSESGLVEFHVHTHSHKRWDKVSALRTEQCRYMRDDILEGKKCLTEKFGYCSAHLCWPEGYYNKDYIDTARELGFSFLYTTERRMNSYANGPFRIGRISTKEREHSGWLKRRLFYYTTPVFSSLLALHKGPRLPDN</sequence>
<dbReference type="PANTHER" id="PTHR34216">
    <property type="match status" value="1"/>
</dbReference>
<dbReference type="GO" id="GO:0005975">
    <property type="term" value="P:carbohydrate metabolic process"/>
    <property type="evidence" value="ECO:0007669"/>
    <property type="project" value="InterPro"/>
</dbReference>
<dbReference type="Pfam" id="PF01522">
    <property type="entry name" value="Polysacc_deac_1"/>
    <property type="match status" value="1"/>
</dbReference>
<protein>
    <submittedName>
        <fullName evidence="4">Carbohydrate transporter</fullName>
    </submittedName>
</protein>
<dbReference type="GO" id="GO:0016810">
    <property type="term" value="F:hydrolase activity, acting on carbon-nitrogen (but not peptide) bonds"/>
    <property type="evidence" value="ECO:0007669"/>
    <property type="project" value="InterPro"/>
</dbReference>
<evidence type="ECO:0000313" key="5">
    <source>
        <dbReference type="Proteomes" id="UP000234238"/>
    </source>
</evidence>
<feature type="domain" description="NodB homology" evidence="2">
    <location>
        <begin position="61"/>
        <end position="273"/>
    </location>
</feature>
<proteinExistence type="predicted"/>
<evidence type="ECO:0000313" key="6">
    <source>
        <dbReference type="Proteomes" id="UP000256244"/>
    </source>
</evidence>
<reference evidence="4 6" key="2">
    <citation type="submission" date="2018-08" db="EMBL/GenBank/DDBJ databases">
        <title>Complete genome sequencing and genomic characterization of five Escherichia coli strains co-producing MCR-1 and ESBLs from different origins in China.</title>
        <authorList>
            <person name="Bai L."/>
        </authorList>
    </citation>
    <scope>NUCLEOTIDE SEQUENCE [LARGE SCALE GENOMIC DNA]</scope>
    <source>
        <strain evidence="4">Cq9</strain>
        <strain evidence="6">cq9</strain>
    </source>
</reference>
<name>A0A2I6F7Z9_ECOLX</name>
<dbReference type="CDD" id="cd10969">
    <property type="entry name" value="CE4_Ecf1_like_5s"/>
    <property type="match status" value="1"/>
</dbReference>
<dbReference type="PANTHER" id="PTHR34216:SF13">
    <property type="entry name" value="XYLANASE_CHITIN DEACETYLASE"/>
    <property type="match status" value="1"/>
</dbReference>
<dbReference type="InterPro" id="IPR011330">
    <property type="entry name" value="Glyco_hydro/deAcase_b/a-brl"/>
</dbReference>
<evidence type="ECO:0000313" key="4">
    <source>
        <dbReference type="EMBL" id="AXO09608.1"/>
    </source>
</evidence>
<dbReference type="RefSeq" id="WP_063102679.1">
    <property type="nucleotide sequence ID" value="NZ_BKCC01000215.1"/>
</dbReference>
<organism evidence="4 6">
    <name type="scientific">Escherichia coli</name>
    <dbReference type="NCBI Taxonomy" id="562"/>
    <lineage>
        <taxon>Bacteria</taxon>
        <taxon>Pseudomonadati</taxon>
        <taxon>Pseudomonadota</taxon>
        <taxon>Gammaproteobacteria</taxon>
        <taxon>Enterobacterales</taxon>
        <taxon>Enterobacteriaceae</taxon>
        <taxon>Escherichia</taxon>
    </lineage>
</organism>
<dbReference type="Proteomes" id="UP000256244">
    <property type="component" value="Chromosome"/>
</dbReference>
<evidence type="ECO:0000259" key="2">
    <source>
        <dbReference type="PROSITE" id="PS51677"/>
    </source>
</evidence>
<dbReference type="EMBL" id="CP024141">
    <property type="protein sequence ID" value="AUJ98993.1"/>
    <property type="molecule type" value="Genomic_DNA"/>
</dbReference>